<keyword evidence="1" id="KW-1133">Transmembrane helix</keyword>
<dbReference type="Proteomes" id="UP000667802">
    <property type="component" value="Unassembled WGS sequence"/>
</dbReference>
<protein>
    <submittedName>
        <fullName evidence="2">Uncharacterized protein</fullName>
    </submittedName>
</protein>
<organism evidence="2 3">
    <name type="scientific">Aetokthonos hydrillicola Thurmond2011</name>
    <dbReference type="NCBI Taxonomy" id="2712845"/>
    <lineage>
        <taxon>Bacteria</taxon>
        <taxon>Bacillati</taxon>
        <taxon>Cyanobacteriota</taxon>
        <taxon>Cyanophyceae</taxon>
        <taxon>Nostocales</taxon>
        <taxon>Hapalosiphonaceae</taxon>
        <taxon>Aetokthonos</taxon>
    </lineage>
</organism>
<keyword evidence="3" id="KW-1185">Reference proteome</keyword>
<comment type="caution">
    <text evidence="2">The sequence shown here is derived from an EMBL/GenBank/DDBJ whole genome shotgun (WGS) entry which is preliminary data.</text>
</comment>
<dbReference type="RefSeq" id="WP_208338975.1">
    <property type="nucleotide sequence ID" value="NZ_CAWQFN010000472.1"/>
</dbReference>
<proteinExistence type="predicted"/>
<accession>A0AAP5I7F5</accession>
<gene>
    <name evidence="2" type="ORF">G7B40_010305</name>
</gene>
<name>A0AAP5I7F5_9CYAN</name>
<dbReference type="AlphaFoldDB" id="A0AAP5I7F5"/>
<evidence type="ECO:0000313" key="3">
    <source>
        <dbReference type="Proteomes" id="UP000667802"/>
    </source>
</evidence>
<keyword evidence="1" id="KW-0812">Transmembrane</keyword>
<keyword evidence="1" id="KW-0472">Membrane</keyword>
<evidence type="ECO:0000313" key="2">
    <source>
        <dbReference type="EMBL" id="MDR9894957.1"/>
    </source>
</evidence>
<evidence type="ECO:0000256" key="1">
    <source>
        <dbReference type="SAM" id="Phobius"/>
    </source>
</evidence>
<reference evidence="3" key="1">
    <citation type="journal article" date="2021" name="Science">
        <title>Hunting the eagle killer: A cyanobacterial neurotoxin causes vacuolar myelinopathy.</title>
        <authorList>
            <person name="Breinlinger S."/>
            <person name="Phillips T.J."/>
            <person name="Haram B.N."/>
            <person name="Mares J."/>
            <person name="Martinez Yerena J.A."/>
            <person name="Hrouzek P."/>
            <person name="Sobotka R."/>
            <person name="Henderson W.M."/>
            <person name="Schmieder P."/>
            <person name="Williams S.M."/>
            <person name="Lauderdale J.D."/>
            <person name="Wilde H.D."/>
            <person name="Gerrin W."/>
            <person name="Kust A."/>
            <person name="Washington J.W."/>
            <person name="Wagner C."/>
            <person name="Geier B."/>
            <person name="Liebeke M."/>
            <person name="Enke H."/>
            <person name="Niedermeyer T.H.J."/>
            <person name="Wilde S.B."/>
        </authorList>
    </citation>
    <scope>NUCLEOTIDE SEQUENCE [LARGE SCALE GENOMIC DNA]</scope>
    <source>
        <strain evidence="3">Thurmond2011</strain>
    </source>
</reference>
<sequence>MPTYHSTQPVNEPNISTDTKTYTYIGSTIIAFLVFFLLGIVTYKKYKAIVFRRQVLMLERIWLMNVKNNTYKQD</sequence>
<dbReference type="EMBL" id="JAALHA020000003">
    <property type="protein sequence ID" value="MDR9894957.1"/>
    <property type="molecule type" value="Genomic_DNA"/>
</dbReference>
<feature type="transmembrane region" description="Helical" evidence="1">
    <location>
        <begin position="22"/>
        <end position="43"/>
    </location>
</feature>